<dbReference type="SUPFAM" id="SSF52096">
    <property type="entry name" value="ClpP/crotonase"/>
    <property type="match status" value="1"/>
</dbReference>
<dbReference type="InterPro" id="IPR029045">
    <property type="entry name" value="ClpP/crotonase-like_dom_sf"/>
</dbReference>
<comment type="caution">
    <text evidence="2">The sequence shown here is derived from an EMBL/GenBank/DDBJ whole genome shotgun (WGS) entry which is preliminary data.</text>
</comment>
<accession>A0A0F5JFY6</accession>
<dbReference type="Pfam" id="PF03572">
    <property type="entry name" value="Peptidase_S41"/>
    <property type="match status" value="1"/>
</dbReference>
<dbReference type="Gene3D" id="3.90.226.10">
    <property type="entry name" value="2-enoyl-CoA Hydratase, Chain A, domain 1"/>
    <property type="match status" value="1"/>
</dbReference>
<sequence length="570" mass="66778">MWKIYVIFFILCISCNYEGRRDMSNLPVEECDTIQISNLHLLCKVWGFMKYYHPDIANGMYDWDNELFEIMPRVVNIKSKKERNRVLSKWINKYDIPTSCNKSLSDTQMPNVKTYPDISWIENKEELGEVSDLLLNMKYLERNCVGLSVGGDLYKDYCYLEFSEDEKKVFFKNENDYKELKEIKNKYSLLALFRIWNVIQYYYPYKYLIDKKWDDVLFEYIHKFASVKSLLEYKLLILMVLTEVEDTHMNLWDEDIQNWIGNRKALVNVEFVENSFVVTGVYDKYYKKVPLEIGDVILKIDGRCVQNIIEEKKMYISASNNAVLMRGISLQLLFTDKEKLHIEYLRNNQLLSDSVETYYYKSIKNNGNRRRYKPLFEYIDEDVAYVYPGSLFSGKIPDQINTKGLIIDLRDYPNQKNIKEYLEFYHLYNESKESVLFTYGSSTWPGLFTYSYTTVVGKKNENSYKGLVIILVDEGTQSHGEYMAMRYRCAPNSIILGSTTAGADGGVVRLALPGGIYVPVGIQGVYYPDGRETQRIGIVPDIWMEPTIKGIREGRDEVLEKAIELINEIE</sequence>
<dbReference type="CDD" id="cd07562">
    <property type="entry name" value="Peptidase_S41_TRI"/>
    <property type="match status" value="1"/>
</dbReference>
<dbReference type="HOGENOM" id="CLU_022422_0_0_10"/>
<dbReference type="InterPro" id="IPR036034">
    <property type="entry name" value="PDZ_sf"/>
</dbReference>
<dbReference type="Proteomes" id="UP000033047">
    <property type="component" value="Unassembled WGS sequence"/>
</dbReference>
<name>A0A0F5JFY6_9BACT</name>
<dbReference type="PATRIC" id="fig|927665.4.peg.2510"/>
<evidence type="ECO:0000259" key="1">
    <source>
        <dbReference type="SMART" id="SM00245"/>
    </source>
</evidence>
<dbReference type="GO" id="GO:0006508">
    <property type="term" value="P:proteolysis"/>
    <property type="evidence" value="ECO:0007669"/>
    <property type="project" value="InterPro"/>
</dbReference>
<evidence type="ECO:0000313" key="2">
    <source>
        <dbReference type="EMBL" id="KKB56465.1"/>
    </source>
</evidence>
<dbReference type="Gene3D" id="2.30.42.10">
    <property type="match status" value="1"/>
</dbReference>
<feature type="domain" description="Tail specific protease" evidence="1">
    <location>
        <begin position="337"/>
        <end position="545"/>
    </location>
</feature>
<dbReference type="STRING" id="927665.HMPREF1535_02441"/>
<reference evidence="2 3" key="1">
    <citation type="submission" date="2013-04" db="EMBL/GenBank/DDBJ databases">
        <title>The Genome Sequence of Parabacteroides goldsteinii DSM 19448.</title>
        <authorList>
            <consortium name="The Broad Institute Genomics Platform"/>
            <person name="Earl A."/>
            <person name="Ward D."/>
            <person name="Feldgarden M."/>
            <person name="Gevers D."/>
            <person name="Martens E."/>
            <person name="Sakamoto M."/>
            <person name="Benno Y."/>
            <person name="Song Y."/>
            <person name="Liu C."/>
            <person name="Lee J."/>
            <person name="Bolanos M."/>
            <person name="Vaisanen M.L."/>
            <person name="Finegold S.M."/>
            <person name="Walker B."/>
            <person name="Young S."/>
            <person name="Zeng Q."/>
            <person name="Gargeya S."/>
            <person name="Fitzgerald M."/>
            <person name="Haas B."/>
            <person name="Abouelleil A."/>
            <person name="Allen A.W."/>
            <person name="Alvarado L."/>
            <person name="Arachchi H.M."/>
            <person name="Berlin A.M."/>
            <person name="Chapman S.B."/>
            <person name="Gainer-Dewar J."/>
            <person name="Goldberg J."/>
            <person name="Griggs A."/>
            <person name="Gujja S."/>
            <person name="Hansen M."/>
            <person name="Howarth C."/>
            <person name="Imamovic A."/>
            <person name="Ireland A."/>
            <person name="Larimer J."/>
            <person name="McCowan C."/>
            <person name="Murphy C."/>
            <person name="Pearson M."/>
            <person name="Poon T.W."/>
            <person name="Priest M."/>
            <person name="Roberts A."/>
            <person name="Saif S."/>
            <person name="Shea T."/>
            <person name="Sisk P."/>
            <person name="Sykes S."/>
            <person name="Wortman J."/>
            <person name="Nusbaum C."/>
            <person name="Birren B."/>
        </authorList>
    </citation>
    <scope>NUCLEOTIDE SEQUENCE [LARGE SCALE GENOMIC DNA]</scope>
    <source>
        <strain evidence="2 3">DSM 19448</strain>
    </source>
</reference>
<dbReference type="SMART" id="SM00245">
    <property type="entry name" value="TSPc"/>
    <property type="match status" value="1"/>
</dbReference>
<gene>
    <name evidence="2" type="ORF">HMPREF1535_02441</name>
</gene>
<dbReference type="AlphaFoldDB" id="A0A0F5JFY6"/>
<dbReference type="GO" id="GO:0008236">
    <property type="term" value="F:serine-type peptidase activity"/>
    <property type="evidence" value="ECO:0007669"/>
    <property type="project" value="InterPro"/>
</dbReference>
<proteinExistence type="predicted"/>
<dbReference type="InterPro" id="IPR005151">
    <property type="entry name" value="Tail-specific_protease"/>
</dbReference>
<organism evidence="2 3">
    <name type="scientific">Parabacteroides goldsteinii DSM 19448 = WAL 12034</name>
    <dbReference type="NCBI Taxonomy" id="927665"/>
    <lineage>
        <taxon>Bacteria</taxon>
        <taxon>Pseudomonadati</taxon>
        <taxon>Bacteroidota</taxon>
        <taxon>Bacteroidia</taxon>
        <taxon>Bacteroidales</taxon>
        <taxon>Tannerellaceae</taxon>
        <taxon>Parabacteroides</taxon>
    </lineage>
</organism>
<evidence type="ECO:0000313" key="3">
    <source>
        <dbReference type="Proteomes" id="UP000033047"/>
    </source>
</evidence>
<dbReference type="EMBL" id="AQHV01000011">
    <property type="protein sequence ID" value="KKB56465.1"/>
    <property type="molecule type" value="Genomic_DNA"/>
</dbReference>
<protein>
    <recommendedName>
        <fullName evidence="1">Tail specific protease domain-containing protein</fullName>
    </recommendedName>
</protein>